<reference evidence="9" key="1">
    <citation type="submission" date="2014-09" db="EMBL/GenBank/DDBJ databases">
        <authorList>
            <person name="Magalhaes I.L.F."/>
            <person name="Oliveira U."/>
            <person name="Santos F.R."/>
            <person name="Vidigal T.H.D.A."/>
            <person name="Brescovit A.D."/>
            <person name="Santos A.J."/>
        </authorList>
    </citation>
    <scope>NUCLEOTIDE SEQUENCE</scope>
    <source>
        <tissue evidence="9">Shoot tissue taken approximately 20 cm above the soil surface</tissue>
    </source>
</reference>
<evidence type="ECO:0000256" key="5">
    <source>
        <dbReference type="ARBA" id="ARBA00023125"/>
    </source>
</evidence>
<dbReference type="SMART" id="SM00415">
    <property type="entry name" value="HSF"/>
    <property type="match status" value="1"/>
</dbReference>
<evidence type="ECO:0000256" key="3">
    <source>
        <dbReference type="ARBA" id="ARBA00022553"/>
    </source>
</evidence>
<dbReference type="PANTHER" id="PTHR10015">
    <property type="entry name" value="HEAT SHOCK TRANSCRIPTION FACTOR"/>
    <property type="match status" value="1"/>
</dbReference>
<evidence type="ECO:0000256" key="2">
    <source>
        <dbReference type="ARBA" id="ARBA00011233"/>
    </source>
</evidence>
<evidence type="ECO:0000256" key="1">
    <source>
        <dbReference type="ARBA" id="ARBA00004123"/>
    </source>
</evidence>
<dbReference type="GO" id="GO:0005634">
    <property type="term" value="C:nucleus"/>
    <property type="evidence" value="ECO:0007669"/>
    <property type="project" value="UniProtKB-SubCell"/>
</dbReference>
<dbReference type="InterPro" id="IPR036388">
    <property type="entry name" value="WH-like_DNA-bd_sf"/>
</dbReference>
<dbReference type="PANTHER" id="PTHR10015:SF456">
    <property type="entry name" value="E2F_DP FAMILY WINGED-HELIX DNA-BINDING DOMAIN-CONTAINING PROTEIN-RELATED"/>
    <property type="match status" value="1"/>
</dbReference>
<dbReference type="Pfam" id="PF00447">
    <property type="entry name" value="HSF_DNA-bind"/>
    <property type="match status" value="1"/>
</dbReference>
<dbReference type="PRINTS" id="PR00056">
    <property type="entry name" value="HSFDOMAIN"/>
</dbReference>
<dbReference type="Gene3D" id="1.10.10.10">
    <property type="entry name" value="Winged helix-like DNA-binding domain superfamily/Winged helix DNA-binding domain"/>
    <property type="match status" value="1"/>
</dbReference>
<evidence type="ECO:0000313" key="9">
    <source>
        <dbReference type="EMBL" id="JAD92658.1"/>
    </source>
</evidence>
<accession>A0A0A9E0Y5</accession>
<dbReference type="GO" id="GO:0034605">
    <property type="term" value="P:cellular response to heat"/>
    <property type="evidence" value="ECO:0007669"/>
    <property type="project" value="TreeGrafter"/>
</dbReference>
<dbReference type="GO" id="GO:0003700">
    <property type="term" value="F:DNA-binding transcription factor activity"/>
    <property type="evidence" value="ECO:0007669"/>
    <property type="project" value="InterPro"/>
</dbReference>
<evidence type="ECO:0000256" key="6">
    <source>
        <dbReference type="ARBA" id="ARBA00023242"/>
    </source>
</evidence>
<comment type="similarity">
    <text evidence="7">Belongs to the HSF family.</text>
</comment>
<comment type="subcellular location">
    <subcellularLocation>
        <location evidence="1">Nucleus</location>
    </subcellularLocation>
</comment>
<evidence type="ECO:0000259" key="8">
    <source>
        <dbReference type="SMART" id="SM00415"/>
    </source>
</evidence>
<keyword evidence="6" id="KW-0539">Nucleus</keyword>
<keyword evidence="5" id="KW-0238">DNA-binding</keyword>
<dbReference type="GO" id="GO:0006357">
    <property type="term" value="P:regulation of transcription by RNA polymerase II"/>
    <property type="evidence" value="ECO:0007669"/>
    <property type="project" value="TreeGrafter"/>
</dbReference>
<protein>
    <recommendedName>
        <fullName evidence="8">HSF-type DNA-binding domain-containing protein</fullName>
    </recommendedName>
</protein>
<keyword evidence="4" id="KW-0346">Stress response</keyword>
<name>A0A0A9E0Y5_ARUDO</name>
<comment type="subunit">
    <text evidence="2">Homotrimer.</text>
</comment>
<evidence type="ECO:0000256" key="7">
    <source>
        <dbReference type="RuleBase" id="RU004020"/>
    </source>
</evidence>
<feature type="domain" description="HSF-type DNA-binding" evidence="8">
    <location>
        <begin position="8"/>
        <end position="90"/>
    </location>
</feature>
<proteinExistence type="inferred from homology"/>
<evidence type="ECO:0000256" key="4">
    <source>
        <dbReference type="ARBA" id="ARBA00023016"/>
    </source>
</evidence>
<dbReference type="GO" id="GO:0000978">
    <property type="term" value="F:RNA polymerase II cis-regulatory region sequence-specific DNA binding"/>
    <property type="evidence" value="ECO:0007669"/>
    <property type="project" value="TreeGrafter"/>
</dbReference>
<dbReference type="InterPro" id="IPR000232">
    <property type="entry name" value="HSF_DNA-bd"/>
</dbReference>
<organism evidence="9">
    <name type="scientific">Arundo donax</name>
    <name type="common">Giant reed</name>
    <name type="synonym">Donax arundinaceus</name>
    <dbReference type="NCBI Taxonomy" id="35708"/>
    <lineage>
        <taxon>Eukaryota</taxon>
        <taxon>Viridiplantae</taxon>
        <taxon>Streptophyta</taxon>
        <taxon>Embryophyta</taxon>
        <taxon>Tracheophyta</taxon>
        <taxon>Spermatophyta</taxon>
        <taxon>Magnoliopsida</taxon>
        <taxon>Liliopsida</taxon>
        <taxon>Poales</taxon>
        <taxon>Poaceae</taxon>
        <taxon>PACMAD clade</taxon>
        <taxon>Arundinoideae</taxon>
        <taxon>Arundineae</taxon>
        <taxon>Arundo</taxon>
    </lineage>
</organism>
<keyword evidence="3" id="KW-0597">Phosphoprotein</keyword>
<dbReference type="AlphaFoldDB" id="A0A0A9E0Y5"/>
<dbReference type="EMBL" id="GBRH01205237">
    <property type="protein sequence ID" value="JAD92658.1"/>
    <property type="molecule type" value="Transcribed_RNA"/>
</dbReference>
<reference evidence="9" key="2">
    <citation type="journal article" date="2015" name="Data Brief">
        <title>Shoot transcriptome of the giant reed, Arundo donax.</title>
        <authorList>
            <person name="Barrero R.A."/>
            <person name="Guerrero F.D."/>
            <person name="Moolhuijzen P."/>
            <person name="Goolsby J.A."/>
            <person name="Tidwell J."/>
            <person name="Bellgard S.E."/>
            <person name="Bellgard M.I."/>
        </authorList>
    </citation>
    <scope>NUCLEOTIDE SEQUENCE</scope>
    <source>
        <tissue evidence="9">Shoot tissue taken approximately 20 cm above the soil surface</tissue>
    </source>
</reference>
<sequence length="90" mass="9937">MEGLHEVGLPPFLTKTFNLVADQATDSVVSLGCAGNSFVMWDPHVFAAVLLPRFFKHNNYSSFVHPLNTYVNLLSRASQVLCLLCSLVPE</sequence>
<dbReference type="InterPro" id="IPR036390">
    <property type="entry name" value="WH_DNA-bd_sf"/>
</dbReference>
<dbReference type="SUPFAM" id="SSF46785">
    <property type="entry name" value="Winged helix' DNA-binding domain"/>
    <property type="match status" value="1"/>
</dbReference>